<name>X1DCN4_9ZZZZ</name>
<accession>X1DCN4</accession>
<feature type="non-terminal residue" evidence="1">
    <location>
        <position position="30"/>
    </location>
</feature>
<protein>
    <submittedName>
        <fullName evidence="1">Uncharacterized protein</fullName>
    </submittedName>
</protein>
<organism evidence="1">
    <name type="scientific">marine sediment metagenome</name>
    <dbReference type="NCBI Taxonomy" id="412755"/>
    <lineage>
        <taxon>unclassified sequences</taxon>
        <taxon>metagenomes</taxon>
        <taxon>ecological metagenomes</taxon>
    </lineage>
</organism>
<dbReference type="EMBL" id="BART01038559">
    <property type="protein sequence ID" value="GAH06075.1"/>
    <property type="molecule type" value="Genomic_DNA"/>
</dbReference>
<evidence type="ECO:0000313" key="1">
    <source>
        <dbReference type="EMBL" id="GAH06075.1"/>
    </source>
</evidence>
<dbReference type="AlphaFoldDB" id="X1DCN4"/>
<gene>
    <name evidence="1" type="ORF">S01H4_63880</name>
</gene>
<sequence length="30" mass="3449">MRRWNGWGDEETHYALPDLAAQYLKTVLGG</sequence>
<reference evidence="1" key="1">
    <citation type="journal article" date="2014" name="Front. Microbiol.">
        <title>High frequency of phylogenetically diverse reductive dehalogenase-homologous genes in deep subseafloor sedimentary metagenomes.</title>
        <authorList>
            <person name="Kawai M."/>
            <person name="Futagami T."/>
            <person name="Toyoda A."/>
            <person name="Takaki Y."/>
            <person name="Nishi S."/>
            <person name="Hori S."/>
            <person name="Arai W."/>
            <person name="Tsubouchi T."/>
            <person name="Morono Y."/>
            <person name="Uchiyama I."/>
            <person name="Ito T."/>
            <person name="Fujiyama A."/>
            <person name="Inagaki F."/>
            <person name="Takami H."/>
        </authorList>
    </citation>
    <scope>NUCLEOTIDE SEQUENCE</scope>
    <source>
        <strain evidence="1">Expedition CK06-06</strain>
    </source>
</reference>
<proteinExistence type="predicted"/>
<comment type="caution">
    <text evidence="1">The sequence shown here is derived from an EMBL/GenBank/DDBJ whole genome shotgun (WGS) entry which is preliminary data.</text>
</comment>